<reference evidence="4" key="1">
    <citation type="submission" date="2017-02" db="UniProtKB">
        <authorList>
            <consortium name="WormBaseParasite"/>
        </authorList>
    </citation>
    <scope>IDENTIFICATION</scope>
</reference>
<dbReference type="AlphaFoldDB" id="A0A0N4UK12"/>
<proteinExistence type="predicted"/>
<dbReference type="SUPFAM" id="SSF47616">
    <property type="entry name" value="GST C-terminal domain-like"/>
    <property type="match status" value="1"/>
</dbReference>
<evidence type="ECO:0000313" key="3">
    <source>
        <dbReference type="Proteomes" id="UP000274756"/>
    </source>
</evidence>
<dbReference type="EMBL" id="UYYG01000048">
    <property type="protein sequence ID" value="VDN52183.1"/>
    <property type="molecule type" value="Genomic_DNA"/>
</dbReference>
<evidence type="ECO:0000313" key="4">
    <source>
        <dbReference type="WBParaSite" id="DME_0000803101-mRNA-1"/>
    </source>
</evidence>
<dbReference type="GO" id="GO:0016324">
    <property type="term" value="C:apical plasma membrane"/>
    <property type="evidence" value="ECO:0007669"/>
    <property type="project" value="TreeGrafter"/>
</dbReference>
<evidence type="ECO:0000313" key="2">
    <source>
        <dbReference type="Proteomes" id="UP000038040"/>
    </source>
</evidence>
<reference evidence="1 3" key="2">
    <citation type="submission" date="2018-11" db="EMBL/GenBank/DDBJ databases">
        <authorList>
            <consortium name="Pathogen Informatics"/>
        </authorList>
    </citation>
    <scope>NUCLEOTIDE SEQUENCE [LARGE SCALE GENOMIC DNA]</scope>
</reference>
<dbReference type="PANTHER" id="PTHR43920">
    <property type="entry name" value="CHLORIDE INTRACELLULAR CHANNEL, ISOFORM A"/>
    <property type="match status" value="1"/>
</dbReference>
<dbReference type="WBParaSite" id="DME_0000803101-mRNA-1">
    <property type="protein sequence ID" value="DME_0000803101-mRNA-1"/>
    <property type="gene ID" value="DME_0000803101"/>
</dbReference>
<dbReference type="PANTHER" id="PTHR43920:SF5">
    <property type="entry name" value="CHLORIDE INTRACELLULAR CHANNEL CLIC"/>
    <property type="match status" value="1"/>
</dbReference>
<organism evidence="2 4">
    <name type="scientific">Dracunculus medinensis</name>
    <name type="common">Guinea worm</name>
    <dbReference type="NCBI Taxonomy" id="318479"/>
    <lineage>
        <taxon>Eukaryota</taxon>
        <taxon>Metazoa</taxon>
        <taxon>Ecdysozoa</taxon>
        <taxon>Nematoda</taxon>
        <taxon>Chromadorea</taxon>
        <taxon>Rhabditida</taxon>
        <taxon>Spirurina</taxon>
        <taxon>Dracunculoidea</taxon>
        <taxon>Dracunculidae</taxon>
        <taxon>Dracunculus</taxon>
    </lineage>
</organism>
<dbReference type="Proteomes" id="UP000274756">
    <property type="component" value="Unassembled WGS sequence"/>
</dbReference>
<accession>A0A0N4UK12</accession>
<keyword evidence="3" id="KW-1185">Reference proteome</keyword>
<dbReference type="GO" id="GO:0005737">
    <property type="term" value="C:cytoplasm"/>
    <property type="evidence" value="ECO:0007669"/>
    <property type="project" value="TreeGrafter"/>
</dbReference>
<protein>
    <submittedName>
        <fullName evidence="1 4">Uncharacterized protein</fullName>
    </submittedName>
</protein>
<dbReference type="InterPro" id="IPR036282">
    <property type="entry name" value="Glutathione-S-Trfase_C_sf"/>
</dbReference>
<gene>
    <name evidence="1" type="ORF">DME_LOCUS2156</name>
</gene>
<name>A0A0N4UK12_DRAME</name>
<dbReference type="Proteomes" id="UP000038040">
    <property type="component" value="Unplaced"/>
</dbReference>
<dbReference type="Gene3D" id="1.20.1050.10">
    <property type="match status" value="2"/>
</dbReference>
<sequence length="156" mass="18246">MGSSGLVPRSSFATWSICHLFTSRRNCRIYRYYVSVLSLKSDDCKSNNAASNLFRAFAFFIKKINDDSKSFKNELTRLEDFLASYKTRFLVSDNLTHQFEISKSFRHIRLYLGRGYSTESFKRSYPSGQEIILYWADRSEFEFTNSITIMPTKTDL</sequence>
<dbReference type="STRING" id="318479.A0A0N4UK12"/>
<dbReference type="OrthoDB" id="1935530at2759"/>
<dbReference type="GO" id="GO:0005254">
    <property type="term" value="F:chloride channel activity"/>
    <property type="evidence" value="ECO:0007669"/>
    <property type="project" value="TreeGrafter"/>
</dbReference>
<evidence type="ECO:0000313" key="1">
    <source>
        <dbReference type="EMBL" id="VDN52183.1"/>
    </source>
</evidence>